<organism evidence="1 2">
    <name type="scientific">Didymella exigua CBS 183.55</name>
    <dbReference type="NCBI Taxonomy" id="1150837"/>
    <lineage>
        <taxon>Eukaryota</taxon>
        <taxon>Fungi</taxon>
        <taxon>Dikarya</taxon>
        <taxon>Ascomycota</taxon>
        <taxon>Pezizomycotina</taxon>
        <taxon>Dothideomycetes</taxon>
        <taxon>Pleosporomycetidae</taxon>
        <taxon>Pleosporales</taxon>
        <taxon>Pleosporineae</taxon>
        <taxon>Didymellaceae</taxon>
        <taxon>Didymella</taxon>
    </lineage>
</organism>
<dbReference type="RefSeq" id="XP_033450726.1">
    <property type="nucleotide sequence ID" value="XM_033589786.1"/>
</dbReference>
<dbReference type="Proteomes" id="UP000800082">
    <property type="component" value="Unassembled WGS sequence"/>
</dbReference>
<keyword evidence="2" id="KW-1185">Reference proteome</keyword>
<evidence type="ECO:0000313" key="1">
    <source>
        <dbReference type="EMBL" id="KAF1930478.1"/>
    </source>
</evidence>
<evidence type="ECO:0000313" key="2">
    <source>
        <dbReference type="Proteomes" id="UP000800082"/>
    </source>
</evidence>
<protein>
    <submittedName>
        <fullName evidence="1">Uncharacterized protein</fullName>
    </submittedName>
</protein>
<sequence>MSCLIGHRAGTSFAEAGLMTRPWVTAGTMFCCVLAMGKAWPELRFSGCHDTSILNIERGVASSLSTRCIAEFSRSVCR</sequence>
<reference evidence="1" key="1">
    <citation type="journal article" date="2020" name="Stud. Mycol.">
        <title>101 Dothideomycetes genomes: a test case for predicting lifestyles and emergence of pathogens.</title>
        <authorList>
            <person name="Haridas S."/>
            <person name="Albert R."/>
            <person name="Binder M."/>
            <person name="Bloem J."/>
            <person name="Labutti K."/>
            <person name="Salamov A."/>
            <person name="Andreopoulos B."/>
            <person name="Baker S."/>
            <person name="Barry K."/>
            <person name="Bills G."/>
            <person name="Bluhm B."/>
            <person name="Cannon C."/>
            <person name="Castanera R."/>
            <person name="Culley D."/>
            <person name="Daum C."/>
            <person name="Ezra D."/>
            <person name="Gonzalez J."/>
            <person name="Henrissat B."/>
            <person name="Kuo A."/>
            <person name="Liang C."/>
            <person name="Lipzen A."/>
            <person name="Lutzoni F."/>
            <person name="Magnuson J."/>
            <person name="Mondo S."/>
            <person name="Nolan M."/>
            <person name="Ohm R."/>
            <person name="Pangilinan J."/>
            <person name="Park H.-J."/>
            <person name="Ramirez L."/>
            <person name="Alfaro M."/>
            <person name="Sun H."/>
            <person name="Tritt A."/>
            <person name="Yoshinaga Y."/>
            <person name="Zwiers L.-H."/>
            <person name="Turgeon B."/>
            <person name="Goodwin S."/>
            <person name="Spatafora J."/>
            <person name="Crous P."/>
            <person name="Grigoriev I."/>
        </authorList>
    </citation>
    <scope>NUCLEOTIDE SEQUENCE</scope>
    <source>
        <strain evidence="1">CBS 183.55</strain>
    </source>
</reference>
<dbReference type="GeneID" id="54347434"/>
<accession>A0A6A5RTY3</accession>
<gene>
    <name evidence="1" type="ORF">M421DRAFT_375198</name>
</gene>
<proteinExistence type="predicted"/>
<name>A0A6A5RTY3_9PLEO</name>
<dbReference type="AlphaFoldDB" id="A0A6A5RTY3"/>
<dbReference type="EMBL" id="ML978963">
    <property type="protein sequence ID" value="KAF1930478.1"/>
    <property type="molecule type" value="Genomic_DNA"/>
</dbReference>